<name>A0A934X684_9MICO</name>
<dbReference type="PANTHER" id="PTHR30506:SF3">
    <property type="entry name" value="UPF0126 INNER MEMBRANE PROTEIN YADS-RELATED"/>
    <property type="match status" value="1"/>
</dbReference>
<evidence type="ECO:0000256" key="5">
    <source>
        <dbReference type="ARBA" id="ARBA00022989"/>
    </source>
</evidence>
<keyword evidence="3" id="KW-1003">Cell membrane</keyword>
<dbReference type="PANTHER" id="PTHR30506">
    <property type="entry name" value="INNER MEMBRANE PROTEIN"/>
    <property type="match status" value="1"/>
</dbReference>
<feature type="transmembrane region" description="Helical" evidence="7">
    <location>
        <begin position="158"/>
        <end position="176"/>
    </location>
</feature>
<gene>
    <name evidence="9" type="ORF">IPF40_07530</name>
</gene>
<evidence type="ECO:0000256" key="7">
    <source>
        <dbReference type="SAM" id="Phobius"/>
    </source>
</evidence>
<evidence type="ECO:0000313" key="10">
    <source>
        <dbReference type="Proteomes" id="UP000718281"/>
    </source>
</evidence>
<evidence type="ECO:0000256" key="1">
    <source>
        <dbReference type="ARBA" id="ARBA00004651"/>
    </source>
</evidence>
<comment type="subcellular location">
    <subcellularLocation>
        <location evidence="1">Cell membrane</location>
        <topology evidence="1">Multi-pass membrane protein</topology>
    </subcellularLocation>
</comment>
<accession>A0A934X684</accession>
<feature type="domain" description="Glycine transporter" evidence="8">
    <location>
        <begin position="1"/>
        <end position="63"/>
    </location>
</feature>
<keyword evidence="6 7" id="KW-0472">Membrane</keyword>
<evidence type="ECO:0000313" key="9">
    <source>
        <dbReference type="EMBL" id="MBK6300894.1"/>
    </source>
</evidence>
<feature type="domain" description="Glycine transporter" evidence="8">
    <location>
        <begin position="76"/>
        <end position="151"/>
    </location>
</feature>
<keyword evidence="4 7" id="KW-0812">Transmembrane</keyword>
<keyword evidence="5 7" id="KW-1133">Transmembrane helix</keyword>
<organism evidence="9 10">
    <name type="scientific">Candidatus Phosphoribacter hodrii</name>
    <dbReference type="NCBI Taxonomy" id="2953743"/>
    <lineage>
        <taxon>Bacteria</taxon>
        <taxon>Bacillati</taxon>
        <taxon>Actinomycetota</taxon>
        <taxon>Actinomycetes</taxon>
        <taxon>Micrococcales</taxon>
        <taxon>Dermatophilaceae</taxon>
        <taxon>Candidatus Phosphoribacter</taxon>
    </lineage>
</organism>
<comment type="caution">
    <text evidence="9">The sequence shown here is derived from an EMBL/GenBank/DDBJ whole genome shotgun (WGS) entry which is preliminary data.</text>
</comment>
<evidence type="ECO:0000256" key="3">
    <source>
        <dbReference type="ARBA" id="ARBA00022475"/>
    </source>
</evidence>
<reference evidence="9 10" key="1">
    <citation type="submission" date="2020-10" db="EMBL/GenBank/DDBJ databases">
        <title>Connecting structure to function with the recovery of over 1000 high-quality activated sludge metagenome-assembled genomes encoding full-length rRNA genes using long-read sequencing.</title>
        <authorList>
            <person name="Singleton C.M."/>
            <person name="Petriglieri F."/>
            <person name="Kristensen J.M."/>
            <person name="Kirkegaard R.H."/>
            <person name="Michaelsen T.Y."/>
            <person name="Andersen M.H."/>
            <person name="Karst S.M."/>
            <person name="Dueholm M.S."/>
            <person name="Nielsen P.H."/>
            <person name="Albertsen M."/>
        </authorList>
    </citation>
    <scope>NUCLEOTIDE SEQUENCE [LARGE SCALE GENOMIC DNA]</scope>
    <source>
        <strain evidence="9">AalE_18-Q3-R2-46_BAT3C.188</strain>
    </source>
</reference>
<dbReference type="InterPro" id="IPR005115">
    <property type="entry name" value="Gly_transporter"/>
</dbReference>
<evidence type="ECO:0000259" key="8">
    <source>
        <dbReference type="Pfam" id="PF03458"/>
    </source>
</evidence>
<feature type="transmembrane region" description="Helical" evidence="7">
    <location>
        <begin position="12"/>
        <end position="31"/>
    </location>
</feature>
<dbReference type="Proteomes" id="UP000718281">
    <property type="component" value="Unassembled WGS sequence"/>
</dbReference>
<feature type="transmembrane region" description="Helical" evidence="7">
    <location>
        <begin position="101"/>
        <end position="121"/>
    </location>
</feature>
<protein>
    <submittedName>
        <fullName evidence="9">Trimeric intracellular cation channel family protein</fullName>
    </submittedName>
</protein>
<evidence type="ECO:0000256" key="2">
    <source>
        <dbReference type="ARBA" id="ARBA00008193"/>
    </source>
</evidence>
<comment type="similarity">
    <text evidence="2">Belongs to the UPF0126 family.</text>
</comment>
<dbReference type="Pfam" id="PF03458">
    <property type="entry name" value="Gly_transporter"/>
    <property type="match status" value="2"/>
</dbReference>
<proteinExistence type="inferred from homology"/>
<dbReference type="GO" id="GO:0005886">
    <property type="term" value="C:plasma membrane"/>
    <property type="evidence" value="ECO:0007669"/>
    <property type="project" value="UniProtKB-SubCell"/>
</dbReference>
<feature type="transmembrane region" description="Helical" evidence="7">
    <location>
        <begin position="43"/>
        <end position="63"/>
    </location>
</feature>
<evidence type="ECO:0000256" key="4">
    <source>
        <dbReference type="ARBA" id="ARBA00022692"/>
    </source>
</evidence>
<dbReference type="EMBL" id="JADIXZ010000004">
    <property type="protein sequence ID" value="MBK6300894.1"/>
    <property type="molecule type" value="Genomic_DNA"/>
</dbReference>
<evidence type="ECO:0000256" key="6">
    <source>
        <dbReference type="ARBA" id="ARBA00023136"/>
    </source>
</evidence>
<dbReference type="AlphaFoldDB" id="A0A934X684"/>
<sequence>MSGALQAVGRRMDVVGICSLGVVTAVGGGILRDLLIGAVPPAALTDWTLVPVALVGSLIVFWSHGRWTVPRRPMLVLDAVGLGLFCVEGTVKALGFGLNPYASAVVGMLTGVGGGVIRDVLAGQIPSVFRHGSRLYVIPALAGGGITAALWSAGHFSLLALLAVAATVSAIRIASLRFRWRAASPRDLDLDVG</sequence>